<sequence length="241" mass="26220">MSLRFAALSYRVRAGATDQVRRIFSPQGFQRAASPAVVDAAGREVGYMAATALFLKDTTMVRISQYEGEFDDLGRHIARLPGARRAEEALAGWLDEPGRRCGGTPDEFLANFRRNTMTPVANRTYQDRVSAITAVHRRLRPGGDDRVCALFATETGIGEPERLHAVAAFVRDGDLVEVIQHEGEPAAAIEELLALPGRRDLERELSDLLAEPGRGKSLATRVMPSISQFSVADRVGTAGGD</sequence>
<dbReference type="Pfam" id="PF04486">
    <property type="entry name" value="SchA_CurD"/>
    <property type="match status" value="1"/>
</dbReference>
<evidence type="ECO:0000313" key="2">
    <source>
        <dbReference type="EMBL" id="GAA1700765.1"/>
    </source>
</evidence>
<keyword evidence="3" id="KW-1185">Reference proteome</keyword>
<name>A0ABN2I968_9ACTN</name>
<feature type="domain" description="SchA/CurD-like" evidence="1">
    <location>
        <begin position="4"/>
        <end position="122"/>
    </location>
</feature>
<gene>
    <name evidence="2" type="ORF">GCM10009765_57840</name>
</gene>
<dbReference type="RefSeq" id="WP_163572021.1">
    <property type="nucleotide sequence ID" value="NZ_WOTO01000046.1"/>
</dbReference>
<evidence type="ECO:0000259" key="1">
    <source>
        <dbReference type="Pfam" id="PF04486"/>
    </source>
</evidence>
<reference evidence="2 3" key="1">
    <citation type="journal article" date="2019" name="Int. J. Syst. Evol. Microbiol.">
        <title>The Global Catalogue of Microorganisms (GCM) 10K type strain sequencing project: providing services to taxonomists for standard genome sequencing and annotation.</title>
        <authorList>
            <consortium name="The Broad Institute Genomics Platform"/>
            <consortium name="The Broad Institute Genome Sequencing Center for Infectious Disease"/>
            <person name="Wu L."/>
            <person name="Ma J."/>
        </authorList>
    </citation>
    <scope>NUCLEOTIDE SEQUENCE [LARGE SCALE GENOMIC DNA]</scope>
    <source>
        <strain evidence="2 3">JCM 14718</strain>
    </source>
</reference>
<dbReference type="EMBL" id="BAAANY010000023">
    <property type="protein sequence ID" value="GAA1700765.1"/>
    <property type="molecule type" value="Genomic_DNA"/>
</dbReference>
<organism evidence="2 3">
    <name type="scientific">Fodinicola feengrottensis</name>
    <dbReference type="NCBI Taxonomy" id="435914"/>
    <lineage>
        <taxon>Bacteria</taxon>
        <taxon>Bacillati</taxon>
        <taxon>Actinomycetota</taxon>
        <taxon>Actinomycetes</taxon>
        <taxon>Mycobacteriales</taxon>
        <taxon>Fodinicola</taxon>
    </lineage>
</organism>
<dbReference type="InterPro" id="IPR007575">
    <property type="entry name" value="SchA_CurD-like"/>
</dbReference>
<evidence type="ECO:0000313" key="3">
    <source>
        <dbReference type="Proteomes" id="UP001500618"/>
    </source>
</evidence>
<proteinExistence type="predicted"/>
<dbReference type="Proteomes" id="UP001500618">
    <property type="component" value="Unassembled WGS sequence"/>
</dbReference>
<comment type="caution">
    <text evidence="2">The sequence shown here is derived from an EMBL/GenBank/DDBJ whole genome shotgun (WGS) entry which is preliminary data.</text>
</comment>
<protein>
    <recommendedName>
        <fullName evidence="1">SchA/CurD-like domain-containing protein</fullName>
    </recommendedName>
</protein>
<accession>A0ABN2I968</accession>